<dbReference type="STRING" id="100225.SAMN05421595_1349"/>
<dbReference type="CDD" id="cd04301">
    <property type="entry name" value="NAT_SF"/>
    <property type="match status" value="1"/>
</dbReference>
<comment type="caution">
    <text evidence="2">The sequence shown here is derived from an EMBL/GenBank/DDBJ whole genome shotgun (WGS) entry which is preliminary data.</text>
</comment>
<name>K6W6S3_9MICO</name>
<proteinExistence type="predicted"/>
<evidence type="ECO:0000313" key="2">
    <source>
        <dbReference type="EMBL" id="GAB77512.1"/>
    </source>
</evidence>
<dbReference type="InterPro" id="IPR000182">
    <property type="entry name" value="GNAT_dom"/>
</dbReference>
<dbReference type="Pfam" id="PF00583">
    <property type="entry name" value="Acetyltransf_1"/>
    <property type="match status" value="1"/>
</dbReference>
<accession>K6W6S3</accession>
<keyword evidence="3" id="KW-1185">Reference proteome</keyword>
<dbReference type="GO" id="GO:0016747">
    <property type="term" value="F:acyltransferase activity, transferring groups other than amino-acyl groups"/>
    <property type="evidence" value="ECO:0007669"/>
    <property type="project" value="InterPro"/>
</dbReference>
<dbReference type="AlphaFoldDB" id="K6W6S3"/>
<dbReference type="EMBL" id="BAGZ01000005">
    <property type="protein sequence ID" value="GAB77512.1"/>
    <property type="molecule type" value="Genomic_DNA"/>
</dbReference>
<dbReference type="Gene3D" id="3.40.630.30">
    <property type="match status" value="1"/>
</dbReference>
<dbReference type="InterPro" id="IPR016181">
    <property type="entry name" value="Acyl_CoA_acyltransferase"/>
</dbReference>
<organism evidence="2 3">
    <name type="scientific">Austwickia chelonae NBRC 105200</name>
    <dbReference type="NCBI Taxonomy" id="1184607"/>
    <lineage>
        <taxon>Bacteria</taxon>
        <taxon>Bacillati</taxon>
        <taxon>Actinomycetota</taxon>
        <taxon>Actinomycetes</taxon>
        <taxon>Micrococcales</taxon>
        <taxon>Dermatophilaceae</taxon>
        <taxon>Austwickia</taxon>
    </lineage>
</organism>
<evidence type="ECO:0000313" key="3">
    <source>
        <dbReference type="Proteomes" id="UP000008495"/>
    </source>
</evidence>
<dbReference type="eggNOG" id="COG0456">
    <property type="taxonomic scope" value="Bacteria"/>
</dbReference>
<gene>
    <name evidence="2" type="ORF">AUCHE_05_04240</name>
</gene>
<protein>
    <recommendedName>
        <fullName evidence="1">N-acetyltransferase domain-containing protein</fullName>
    </recommendedName>
</protein>
<evidence type="ECO:0000259" key="1">
    <source>
        <dbReference type="PROSITE" id="PS51186"/>
    </source>
</evidence>
<reference evidence="2 3" key="1">
    <citation type="submission" date="2012-08" db="EMBL/GenBank/DDBJ databases">
        <title>Whole genome shotgun sequence of Austwickia chelonae NBRC 105200.</title>
        <authorList>
            <person name="Yoshida I."/>
            <person name="Hosoyama A."/>
            <person name="Tsuchikane K."/>
            <person name="Katsumata H."/>
            <person name="Ando Y."/>
            <person name="Ohji S."/>
            <person name="Hamada M."/>
            <person name="Tamura T."/>
            <person name="Yamazoe A."/>
            <person name="Yamazaki S."/>
            <person name="Fujita N."/>
        </authorList>
    </citation>
    <scope>NUCLEOTIDE SEQUENCE [LARGE SCALE GENOMIC DNA]</scope>
    <source>
        <strain evidence="2 3">NBRC 105200</strain>
    </source>
</reference>
<feature type="domain" description="N-acetyltransferase" evidence="1">
    <location>
        <begin position="1"/>
        <end position="137"/>
    </location>
</feature>
<dbReference type="Proteomes" id="UP000008495">
    <property type="component" value="Unassembled WGS sequence"/>
</dbReference>
<dbReference type="PROSITE" id="PS51186">
    <property type="entry name" value="GNAT"/>
    <property type="match status" value="1"/>
</dbReference>
<dbReference type="SUPFAM" id="SSF55729">
    <property type="entry name" value="Acyl-CoA N-acyltransferases (Nat)"/>
    <property type="match status" value="1"/>
</dbReference>
<sequence length="137" mass="15438">MLAALELQSNREQGREGEPGFLDRFADAWLAERHRRPAWVSKDGDGRPLGAITLYVVDDLPRPGRVSRPWMHVSSLYVAQWARRTGVGERLLSAGVEWCRQNGAAWVQLSTDPARTSLFRRAGFAAADPDLFRLHLK</sequence>